<dbReference type="AlphaFoldDB" id="A0A9D1RXJ9"/>
<comment type="caution">
    <text evidence="1">The sequence shown here is derived from an EMBL/GenBank/DDBJ whole genome shotgun (WGS) entry which is preliminary data.</text>
</comment>
<reference evidence="1" key="1">
    <citation type="journal article" date="2021" name="PeerJ">
        <title>Extensive microbial diversity within the chicken gut microbiome revealed by metagenomics and culture.</title>
        <authorList>
            <person name="Gilroy R."/>
            <person name="Ravi A."/>
            <person name="Getino M."/>
            <person name="Pursley I."/>
            <person name="Horton D.L."/>
            <person name="Alikhan N.F."/>
            <person name="Baker D."/>
            <person name="Gharbi K."/>
            <person name="Hall N."/>
            <person name="Watson M."/>
            <person name="Adriaenssens E.M."/>
            <person name="Foster-Nyarko E."/>
            <person name="Jarju S."/>
            <person name="Secka A."/>
            <person name="Antonio M."/>
            <person name="Oren A."/>
            <person name="Chaudhuri R.R."/>
            <person name="La Ragione R."/>
            <person name="Hildebrand F."/>
            <person name="Pallen M.J."/>
        </authorList>
    </citation>
    <scope>NUCLEOTIDE SEQUENCE</scope>
    <source>
        <strain evidence="1">4376</strain>
    </source>
</reference>
<evidence type="ECO:0000313" key="1">
    <source>
        <dbReference type="EMBL" id="HIW95582.1"/>
    </source>
</evidence>
<organism evidence="1 2">
    <name type="scientific">Candidatus Corynebacterium gallistercoris</name>
    <dbReference type="NCBI Taxonomy" id="2838530"/>
    <lineage>
        <taxon>Bacteria</taxon>
        <taxon>Bacillati</taxon>
        <taxon>Actinomycetota</taxon>
        <taxon>Actinomycetes</taxon>
        <taxon>Mycobacteriales</taxon>
        <taxon>Corynebacteriaceae</taxon>
        <taxon>Corynebacterium</taxon>
    </lineage>
</organism>
<proteinExistence type="predicted"/>
<protein>
    <submittedName>
        <fullName evidence="1">SRPBCC family protein</fullName>
    </submittedName>
</protein>
<dbReference type="Gene3D" id="3.30.530.20">
    <property type="match status" value="1"/>
</dbReference>
<dbReference type="Pfam" id="PF10604">
    <property type="entry name" value="Polyketide_cyc2"/>
    <property type="match status" value="1"/>
</dbReference>
<dbReference type="EMBL" id="DXFZ01000043">
    <property type="protein sequence ID" value="HIW95582.1"/>
    <property type="molecule type" value="Genomic_DNA"/>
</dbReference>
<evidence type="ECO:0000313" key="2">
    <source>
        <dbReference type="Proteomes" id="UP000824189"/>
    </source>
</evidence>
<dbReference type="SUPFAM" id="SSF55961">
    <property type="entry name" value="Bet v1-like"/>
    <property type="match status" value="1"/>
</dbReference>
<dbReference type="InterPro" id="IPR023393">
    <property type="entry name" value="START-like_dom_sf"/>
</dbReference>
<dbReference type="InterPro" id="IPR019587">
    <property type="entry name" value="Polyketide_cyclase/dehydratase"/>
</dbReference>
<sequence length="155" mass="17271">MATENITVTRTVDAPVDKVWQAVSDVKAMGRRSPQCKKMLVLGKGQPSEGTVTLNLNRRGWMWWPTWSVITRWQPEKLLEFKIPLNTSRWRFELEPSADGSGTTITHSRIVKGNTTLLSRGMVAVALGGEQDFESELRAGMEETLAAIASEVGRQ</sequence>
<reference evidence="1" key="2">
    <citation type="submission" date="2021-04" db="EMBL/GenBank/DDBJ databases">
        <authorList>
            <person name="Gilroy R."/>
        </authorList>
    </citation>
    <scope>NUCLEOTIDE SEQUENCE</scope>
    <source>
        <strain evidence="1">4376</strain>
    </source>
</reference>
<gene>
    <name evidence="1" type="ORF">H9867_03730</name>
</gene>
<name>A0A9D1RXJ9_9CORY</name>
<dbReference type="CDD" id="cd07812">
    <property type="entry name" value="SRPBCC"/>
    <property type="match status" value="1"/>
</dbReference>
<dbReference type="Proteomes" id="UP000824189">
    <property type="component" value="Unassembled WGS sequence"/>
</dbReference>
<accession>A0A9D1RXJ9</accession>